<dbReference type="EMBL" id="CZQC01000064">
    <property type="protein sequence ID" value="CUS42270.1"/>
    <property type="molecule type" value="Genomic_DNA"/>
</dbReference>
<proteinExistence type="predicted"/>
<reference evidence="1" key="1">
    <citation type="submission" date="2015-10" db="EMBL/GenBank/DDBJ databases">
        <authorList>
            <person name="Gilbert D.G."/>
        </authorList>
    </citation>
    <scope>NUCLEOTIDE SEQUENCE</scope>
</reference>
<dbReference type="AlphaFoldDB" id="A0A160TCR6"/>
<protein>
    <submittedName>
        <fullName evidence="1">Uncharacterized protein</fullName>
    </submittedName>
</protein>
<accession>A0A160TCR6</accession>
<evidence type="ECO:0000313" key="1">
    <source>
        <dbReference type="EMBL" id="CUS42270.1"/>
    </source>
</evidence>
<organism evidence="1">
    <name type="scientific">hydrothermal vent metagenome</name>
    <dbReference type="NCBI Taxonomy" id="652676"/>
    <lineage>
        <taxon>unclassified sequences</taxon>
        <taxon>metagenomes</taxon>
        <taxon>ecological metagenomes</taxon>
    </lineage>
</organism>
<name>A0A160TCR6_9ZZZZ</name>
<gene>
    <name evidence="1" type="ORF">MGWOODY_Tha611</name>
</gene>
<sequence>MERVERDFYAREQEDQEAFLSQTWCNTCMEADLGMKDPKEYEQDGVIFVEGACVKCGEPVCTEIADDDTDGEWEDEA</sequence>